<keyword evidence="2" id="KW-0677">Repeat</keyword>
<dbReference type="PROSITE" id="PS50082">
    <property type="entry name" value="WD_REPEATS_2"/>
    <property type="match status" value="10"/>
</dbReference>
<dbReference type="SUPFAM" id="SSF50978">
    <property type="entry name" value="WD40 repeat-like"/>
    <property type="match status" value="2"/>
</dbReference>
<accession>A0A381PJT1</accession>
<feature type="domain" description="EML-like second beta-propeller" evidence="4">
    <location>
        <begin position="452"/>
        <end position="611"/>
    </location>
</feature>
<proteinExistence type="predicted"/>
<dbReference type="PROSITE" id="PS00678">
    <property type="entry name" value="WD_REPEATS_1"/>
    <property type="match status" value="3"/>
</dbReference>
<dbReference type="Gene3D" id="2.130.10.10">
    <property type="entry name" value="YVTN repeat-like/Quinoprotein amine dehydrogenase"/>
    <property type="match status" value="4"/>
</dbReference>
<organism evidence="5">
    <name type="scientific">marine metagenome</name>
    <dbReference type="NCBI Taxonomy" id="408172"/>
    <lineage>
        <taxon>unclassified sequences</taxon>
        <taxon>metagenomes</taxon>
        <taxon>ecological metagenomes</taxon>
    </lineage>
</organism>
<feature type="region of interest" description="Disordered" evidence="3">
    <location>
        <begin position="658"/>
        <end position="678"/>
    </location>
</feature>
<dbReference type="PROSITE" id="PS50294">
    <property type="entry name" value="WD_REPEATS_REGION"/>
    <property type="match status" value="8"/>
</dbReference>
<evidence type="ECO:0000256" key="3">
    <source>
        <dbReference type="SAM" id="MobiDB-lite"/>
    </source>
</evidence>
<keyword evidence="1" id="KW-0853">WD repeat</keyword>
<evidence type="ECO:0000256" key="1">
    <source>
        <dbReference type="ARBA" id="ARBA00022574"/>
    </source>
</evidence>
<dbReference type="PANTHER" id="PTHR22847:SF637">
    <property type="entry name" value="WD REPEAT DOMAIN 5B"/>
    <property type="match status" value="1"/>
</dbReference>
<dbReference type="SUPFAM" id="SSF101908">
    <property type="entry name" value="Putative isomerase YbhE"/>
    <property type="match status" value="1"/>
</dbReference>
<dbReference type="InterPro" id="IPR019775">
    <property type="entry name" value="WD40_repeat_CS"/>
</dbReference>
<dbReference type="PANTHER" id="PTHR22847">
    <property type="entry name" value="WD40 REPEAT PROTEIN"/>
    <property type="match status" value="1"/>
</dbReference>
<dbReference type="InterPro" id="IPR001680">
    <property type="entry name" value="WD40_rpt"/>
</dbReference>
<evidence type="ECO:0000259" key="4">
    <source>
        <dbReference type="Pfam" id="PF23414"/>
    </source>
</evidence>
<protein>
    <recommendedName>
        <fullName evidence="4">EML-like second beta-propeller domain-containing protein</fullName>
    </recommendedName>
</protein>
<dbReference type="EMBL" id="UINC01001007">
    <property type="protein sequence ID" value="SUZ67271.1"/>
    <property type="molecule type" value="Genomic_DNA"/>
</dbReference>
<name>A0A381PJT1_9ZZZZ</name>
<evidence type="ECO:0000256" key="2">
    <source>
        <dbReference type="ARBA" id="ARBA00022737"/>
    </source>
</evidence>
<reference evidence="5" key="1">
    <citation type="submission" date="2018-05" db="EMBL/GenBank/DDBJ databases">
        <authorList>
            <person name="Lanie J.A."/>
            <person name="Ng W.-L."/>
            <person name="Kazmierczak K.M."/>
            <person name="Andrzejewski T.M."/>
            <person name="Davidsen T.M."/>
            <person name="Wayne K.J."/>
            <person name="Tettelin H."/>
            <person name="Glass J.I."/>
            <person name="Rusch D."/>
            <person name="Podicherti R."/>
            <person name="Tsui H.-C.T."/>
            <person name="Winkler M.E."/>
        </authorList>
    </citation>
    <scope>NUCLEOTIDE SEQUENCE</scope>
</reference>
<gene>
    <name evidence="5" type="ORF">METZ01_LOCUS20125</name>
</gene>
<dbReference type="AlphaFoldDB" id="A0A381PJT1"/>
<dbReference type="Pfam" id="PF23414">
    <property type="entry name" value="Beta-prop_EML_2"/>
    <property type="match status" value="1"/>
</dbReference>
<dbReference type="Pfam" id="PF00400">
    <property type="entry name" value="WD40"/>
    <property type="match status" value="6"/>
</dbReference>
<dbReference type="InterPro" id="IPR055442">
    <property type="entry name" value="Beta-prop_EML-like_2nd"/>
</dbReference>
<sequence length="990" mass="110681">MINYKNQMKYEVLSKSLFACFHKLMPKKSYCFFFTLLLLCLTSSAAAQEKDSEKLKKVFLLSQSLKLGKKPVQEAFFSPDDQRAVILSGSSSLEIFRIQNGKRLRVISSQEHDAISLVLHAGGKIAVTGGKDETVRIWNTNQTSAQEILRGHLSAVSALALSTGGEILASGSLDGTVILWDMKEKKLLKSIMVIGKGSVNSLAFHPNGKLLAVGGEDGSLQFLSIPEMKIITTLMGHIKPLTDLEFNLRGDIFVSCSEDGKLIIWDWKAKKQRYEIGFENAVSAISIHPKRQEIVVGTVGGSLESWSLKKGTLLHKINESGHSVTSVGYDRNGHRIISALEDGSVQIWEYRSSLHLKTLSGHERSVELLDFSQNSKYLISYSSDKSVRIWDLKTNENMHNFDLGNHRVQDLLFAPGGQSFATAGAGSSVIIWDAKDGSRLRNLKFHKGKINALGYHPEDAVLLSAGSDRRWVLWDLESGQIMRTFQGHDDQILAVSISPDGKYFATAGSDLSVMLWKFPRGEPLGKLKGHKKPVTTLDFSPDGKLLASGSQDNQIYLWRIEPEISKTPLRKLEGHDFIVNHVMFSKNGKALISISKDKTMRLWEVKSGKMLRILHGDSTPLVTAALSPDGKLIALSNLTNDITILKFPIDIPELRDGAGSTSAAGDVGNSVSEHSSTSGLDIKENSVIDLEDLEETEEQPMSAEELRAYAVPEIPKSSTDHFEQQQRLNQLLNAKNTCRHAAEMKKLALQILAVVPNDLAAIHALAKVSILEQDFTMLRLLVMAGNYAELDHERYDYIPIIDLRNIFDNLRFDVLDQSFVRQGNKQKIKLANCKGKPLAVSLTEIDRNLRYPVEFLNRIISTPRLIDFRDFIDLPQGEFKNRMFAEIERILNYMAPHPASRIPKTPDERSEAIPTATLNLNLEKTQMWKNDGRATFQVRKEGGHWQTYQTDRDNRIEIYLPAGRYSLQVVGILRKTFFLIAGTQVDFSIE</sequence>
<dbReference type="InterPro" id="IPR020472">
    <property type="entry name" value="WD40_PAC1"/>
</dbReference>
<dbReference type="CDD" id="cd00200">
    <property type="entry name" value="WD40"/>
    <property type="match status" value="2"/>
</dbReference>
<dbReference type="PRINTS" id="PR00320">
    <property type="entry name" value="GPROTEINBRPT"/>
</dbReference>
<feature type="compositionally biased region" description="Polar residues" evidence="3">
    <location>
        <begin position="659"/>
        <end position="678"/>
    </location>
</feature>
<dbReference type="InterPro" id="IPR036322">
    <property type="entry name" value="WD40_repeat_dom_sf"/>
</dbReference>
<dbReference type="SMART" id="SM00320">
    <property type="entry name" value="WD40"/>
    <property type="match status" value="14"/>
</dbReference>
<evidence type="ECO:0000313" key="5">
    <source>
        <dbReference type="EMBL" id="SUZ67271.1"/>
    </source>
</evidence>
<dbReference type="InterPro" id="IPR015943">
    <property type="entry name" value="WD40/YVTN_repeat-like_dom_sf"/>
</dbReference>